<evidence type="ECO:0000259" key="2">
    <source>
        <dbReference type="PROSITE" id="PS50011"/>
    </source>
</evidence>
<dbReference type="Gene3D" id="1.10.510.10">
    <property type="entry name" value="Transferase(Phosphotransferase) domain 1"/>
    <property type="match status" value="1"/>
</dbReference>
<evidence type="ECO:0000313" key="4">
    <source>
        <dbReference type="Proteomes" id="UP001218218"/>
    </source>
</evidence>
<keyword evidence="4" id="KW-1185">Reference proteome</keyword>
<evidence type="ECO:0000313" key="3">
    <source>
        <dbReference type="EMBL" id="KAJ7362299.1"/>
    </source>
</evidence>
<dbReference type="AlphaFoldDB" id="A0AAD7AML0"/>
<name>A0AAD7AML0_9AGAR</name>
<dbReference type="SUPFAM" id="SSF56112">
    <property type="entry name" value="Protein kinase-like (PK-like)"/>
    <property type="match status" value="1"/>
</dbReference>
<gene>
    <name evidence="3" type="ORF">DFH08DRAFT_930726</name>
</gene>
<comment type="caution">
    <text evidence="3">The sequence shown here is derived from an EMBL/GenBank/DDBJ whole genome shotgun (WGS) entry which is preliminary data.</text>
</comment>
<proteinExistence type="predicted"/>
<dbReference type="InterPro" id="IPR052751">
    <property type="entry name" value="Plant_MAPKKK"/>
</dbReference>
<reference evidence="3" key="1">
    <citation type="submission" date="2023-03" db="EMBL/GenBank/DDBJ databases">
        <title>Massive genome expansion in bonnet fungi (Mycena s.s.) driven by repeated elements and novel gene families across ecological guilds.</title>
        <authorList>
            <consortium name="Lawrence Berkeley National Laboratory"/>
            <person name="Harder C.B."/>
            <person name="Miyauchi S."/>
            <person name="Viragh M."/>
            <person name="Kuo A."/>
            <person name="Thoen E."/>
            <person name="Andreopoulos B."/>
            <person name="Lu D."/>
            <person name="Skrede I."/>
            <person name="Drula E."/>
            <person name="Henrissat B."/>
            <person name="Morin E."/>
            <person name="Kohler A."/>
            <person name="Barry K."/>
            <person name="LaButti K."/>
            <person name="Morin E."/>
            <person name="Salamov A."/>
            <person name="Lipzen A."/>
            <person name="Mereny Z."/>
            <person name="Hegedus B."/>
            <person name="Baldrian P."/>
            <person name="Stursova M."/>
            <person name="Weitz H."/>
            <person name="Taylor A."/>
            <person name="Grigoriev I.V."/>
            <person name="Nagy L.G."/>
            <person name="Martin F."/>
            <person name="Kauserud H."/>
        </authorList>
    </citation>
    <scope>NUCLEOTIDE SEQUENCE</scope>
    <source>
        <strain evidence="3">CBHHK002</strain>
    </source>
</reference>
<dbReference type="InterPro" id="IPR011009">
    <property type="entry name" value="Kinase-like_dom_sf"/>
</dbReference>
<keyword evidence="3" id="KW-0418">Kinase</keyword>
<organism evidence="3 4">
    <name type="scientific">Mycena albidolilacea</name>
    <dbReference type="NCBI Taxonomy" id="1033008"/>
    <lineage>
        <taxon>Eukaryota</taxon>
        <taxon>Fungi</taxon>
        <taxon>Dikarya</taxon>
        <taxon>Basidiomycota</taxon>
        <taxon>Agaricomycotina</taxon>
        <taxon>Agaricomycetes</taxon>
        <taxon>Agaricomycetidae</taxon>
        <taxon>Agaricales</taxon>
        <taxon>Marasmiineae</taxon>
        <taxon>Mycenaceae</taxon>
        <taxon>Mycena</taxon>
    </lineage>
</organism>
<dbReference type="InterPro" id="IPR000719">
    <property type="entry name" value="Prot_kinase_dom"/>
</dbReference>
<sequence>MSRSYTSTRGAGAASPLPNLSGSFVDEAYLELVELLTTEADNSSQVYHAFDTTTHISYAVKCMHNAAPGSPRAADLQRELDLHQSVAAQRGVATLNFSFVDNPRAGGDNEYLFLVLNPAAGDLSNLILQRQMYVDRPRLVKESFLMLADAVAECHNAGVYHRDLRPRNVWCDAEGGSLRIANFEKATREERSVNFRCGDLAYMSPECADSTGAGASYSPRESDIWALAVILFNIVTGSRPWSVPHPSDESYAAYRADEENHLVETFHITPAANGFFRRCFAAQAADRPTLDDMTVAVLDIDDRFSLSQRLVVHSRASKLFFRPDSREVIGDVRFLDRRRPEEEGLGGKGGAKKKSKYKNV</sequence>
<dbReference type="GO" id="GO:0005524">
    <property type="term" value="F:ATP binding"/>
    <property type="evidence" value="ECO:0007669"/>
    <property type="project" value="InterPro"/>
</dbReference>
<dbReference type="SMART" id="SM00220">
    <property type="entry name" value="S_TKc"/>
    <property type="match status" value="1"/>
</dbReference>
<dbReference type="Pfam" id="PF00069">
    <property type="entry name" value="Pkinase"/>
    <property type="match status" value="1"/>
</dbReference>
<dbReference type="PANTHER" id="PTHR48011">
    <property type="entry name" value="CCR4-NOT TRANSCRIPTIONAL COMPLEX SUBUNIT CAF120-RELATED"/>
    <property type="match status" value="1"/>
</dbReference>
<dbReference type="PANTHER" id="PTHR48011:SF4">
    <property type="entry name" value="MITOGEN-ACTIVATED PROTEIN KINASE KINASE KINASE 19"/>
    <property type="match status" value="1"/>
</dbReference>
<feature type="domain" description="Protein kinase" evidence="2">
    <location>
        <begin position="32"/>
        <end position="304"/>
    </location>
</feature>
<keyword evidence="3" id="KW-0808">Transferase</keyword>
<accession>A0AAD7AML0</accession>
<dbReference type="GO" id="GO:0004672">
    <property type="term" value="F:protein kinase activity"/>
    <property type="evidence" value="ECO:0007669"/>
    <property type="project" value="InterPro"/>
</dbReference>
<dbReference type="PROSITE" id="PS50011">
    <property type="entry name" value="PROTEIN_KINASE_DOM"/>
    <property type="match status" value="1"/>
</dbReference>
<feature type="compositionally biased region" description="Basic residues" evidence="1">
    <location>
        <begin position="350"/>
        <end position="360"/>
    </location>
</feature>
<evidence type="ECO:0000256" key="1">
    <source>
        <dbReference type="SAM" id="MobiDB-lite"/>
    </source>
</evidence>
<dbReference type="Proteomes" id="UP001218218">
    <property type="component" value="Unassembled WGS sequence"/>
</dbReference>
<protein>
    <submittedName>
        <fullName evidence="3">Kinase-like domain-containing protein</fullName>
    </submittedName>
</protein>
<feature type="region of interest" description="Disordered" evidence="1">
    <location>
        <begin position="340"/>
        <end position="360"/>
    </location>
</feature>
<dbReference type="EMBL" id="JARIHO010000004">
    <property type="protein sequence ID" value="KAJ7362299.1"/>
    <property type="molecule type" value="Genomic_DNA"/>
</dbReference>
<dbReference type="GO" id="GO:0007165">
    <property type="term" value="P:signal transduction"/>
    <property type="evidence" value="ECO:0007669"/>
    <property type="project" value="TreeGrafter"/>
</dbReference>